<dbReference type="GO" id="GO:0006355">
    <property type="term" value="P:regulation of DNA-templated transcription"/>
    <property type="evidence" value="ECO:0007669"/>
    <property type="project" value="InterPro"/>
</dbReference>
<dbReference type="Gene3D" id="1.10.1220.10">
    <property type="entry name" value="Met repressor-like"/>
    <property type="match status" value="1"/>
</dbReference>
<dbReference type="Proteomes" id="UP000600449">
    <property type="component" value="Unassembled WGS sequence"/>
</dbReference>
<comment type="caution">
    <text evidence="2">The sequence shown here is derived from an EMBL/GenBank/DDBJ whole genome shotgun (WGS) entry which is preliminary data.</text>
</comment>
<proteinExistence type="predicted"/>
<reference evidence="2 3" key="1">
    <citation type="journal article" date="2014" name="Int. J. Syst. Evol. Microbiol.">
        <title>Complete genome sequence of Corynebacterium casei LMG S-19264T (=DSM 44701T), isolated from a smear-ripened cheese.</title>
        <authorList>
            <consortium name="US DOE Joint Genome Institute (JGI-PGF)"/>
            <person name="Walter F."/>
            <person name="Albersmeier A."/>
            <person name="Kalinowski J."/>
            <person name="Ruckert C."/>
        </authorList>
    </citation>
    <scope>NUCLEOTIDE SEQUENCE [LARGE SCALE GENOMIC DNA]</scope>
    <source>
        <strain evidence="2 3">CGMCC 1.9161</strain>
    </source>
</reference>
<name>A0A917V801_9HYPH</name>
<accession>A0A917V801</accession>
<evidence type="ECO:0000313" key="3">
    <source>
        <dbReference type="Proteomes" id="UP000600449"/>
    </source>
</evidence>
<sequence>MASITIRNLDDELKRRLRIRAAEHDRSMEEEAREILRRAVQMPATRENLGAAIHRRFAALGGVELELPPRDAMPEPPSFD</sequence>
<dbReference type="EMBL" id="BMMF01000012">
    <property type="protein sequence ID" value="GGK47671.1"/>
    <property type="molecule type" value="Genomic_DNA"/>
</dbReference>
<dbReference type="InterPro" id="IPR053853">
    <property type="entry name" value="FitA-like_RHH"/>
</dbReference>
<dbReference type="RefSeq" id="WP_188914862.1">
    <property type="nucleotide sequence ID" value="NZ_BMMF01000012.1"/>
</dbReference>
<dbReference type="AlphaFoldDB" id="A0A917V801"/>
<evidence type="ECO:0000313" key="2">
    <source>
        <dbReference type="EMBL" id="GGK47671.1"/>
    </source>
</evidence>
<feature type="domain" description="Antitoxin FitA-like ribbon-helix-helix" evidence="1">
    <location>
        <begin position="2"/>
        <end position="40"/>
    </location>
</feature>
<gene>
    <name evidence="2" type="ORF">GCM10011322_38380</name>
</gene>
<protein>
    <submittedName>
        <fullName evidence="2">Plasmid stabilization protein</fullName>
    </submittedName>
</protein>
<dbReference type="SUPFAM" id="SSF47598">
    <property type="entry name" value="Ribbon-helix-helix"/>
    <property type="match status" value="1"/>
</dbReference>
<dbReference type="Pfam" id="PF22513">
    <property type="entry name" value="FitA-like_RHH"/>
    <property type="match status" value="1"/>
</dbReference>
<dbReference type="InterPro" id="IPR010985">
    <property type="entry name" value="Ribbon_hlx_hlx"/>
</dbReference>
<dbReference type="InterPro" id="IPR013321">
    <property type="entry name" value="Arc_rbn_hlx_hlx"/>
</dbReference>
<organism evidence="2 3">
    <name type="scientific">Salinarimonas ramus</name>
    <dbReference type="NCBI Taxonomy" id="690164"/>
    <lineage>
        <taxon>Bacteria</taxon>
        <taxon>Pseudomonadati</taxon>
        <taxon>Pseudomonadota</taxon>
        <taxon>Alphaproteobacteria</taxon>
        <taxon>Hyphomicrobiales</taxon>
        <taxon>Salinarimonadaceae</taxon>
        <taxon>Salinarimonas</taxon>
    </lineage>
</organism>
<keyword evidence="3" id="KW-1185">Reference proteome</keyword>
<evidence type="ECO:0000259" key="1">
    <source>
        <dbReference type="Pfam" id="PF22513"/>
    </source>
</evidence>